<dbReference type="PANTHER" id="PTHR34116">
    <property type="entry name" value="PLASMINOGEN ACTIVATOR INHIBITOR"/>
    <property type="match status" value="1"/>
</dbReference>
<proteinExistence type="predicted"/>
<evidence type="ECO:0000313" key="2">
    <source>
        <dbReference type="EMBL" id="KAJ0972884.1"/>
    </source>
</evidence>
<reference evidence="2" key="1">
    <citation type="submission" date="2021-03" db="EMBL/GenBank/DDBJ databases">
        <authorList>
            <person name="Li Z."/>
            <person name="Yang C."/>
        </authorList>
    </citation>
    <scope>NUCLEOTIDE SEQUENCE</scope>
    <source>
        <strain evidence="2">Dzin_1.0</strain>
        <tissue evidence="2">Leaf</tissue>
    </source>
</reference>
<keyword evidence="1" id="KW-0812">Transmembrane</keyword>
<comment type="caution">
    <text evidence="2">The sequence shown here is derived from an EMBL/GenBank/DDBJ whole genome shotgun (WGS) entry which is preliminary data.</text>
</comment>
<evidence type="ECO:0008006" key="4">
    <source>
        <dbReference type="Google" id="ProtNLM"/>
    </source>
</evidence>
<dbReference type="EMBL" id="JAGGNH010000005">
    <property type="protein sequence ID" value="KAJ0972884.1"/>
    <property type="molecule type" value="Genomic_DNA"/>
</dbReference>
<keyword evidence="3" id="KW-1185">Reference proteome</keyword>
<sequence length="220" mass="24467">MHVPHACVPATCLIAEAGIWHSEPRWSEKGIDYVLLCSLPVFIMQLIIILFGPKFVDQKSDLKTFVANCVGAKVVSLVINKGLRRRVYLLIVSVLFLLPTRVLLLASSVLPPKGHLFFEALVFVSFFSVLLCVLIGISILVYFPIADSLALGDLRHIAMEDMPYDNYFRDGVSLVTQQSHQVTWRNPDSLAKHVSISFHPVLKNEHLASGSEAFNLAPSK</sequence>
<dbReference type="PANTHER" id="PTHR34116:SF2">
    <property type="entry name" value="THH1_TOM1_TOM3 DOMAIN-CONTAINING PROTEIN"/>
    <property type="match status" value="1"/>
</dbReference>
<protein>
    <recommendedName>
        <fullName evidence="4">Transmembrane protein</fullName>
    </recommendedName>
</protein>
<feature type="transmembrane region" description="Helical" evidence="1">
    <location>
        <begin position="116"/>
        <end position="145"/>
    </location>
</feature>
<feature type="transmembrane region" description="Helical" evidence="1">
    <location>
        <begin position="33"/>
        <end position="53"/>
    </location>
</feature>
<organism evidence="2 3">
    <name type="scientific">Dioscorea zingiberensis</name>
    <dbReference type="NCBI Taxonomy" id="325984"/>
    <lineage>
        <taxon>Eukaryota</taxon>
        <taxon>Viridiplantae</taxon>
        <taxon>Streptophyta</taxon>
        <taxon>Embryophyta</taxon>
        <taxon>Tracheophyta</taxon>
        <taxon>Spermatophyta</taxon>
        <taxon>Magnoliopsida</taxon>
        <taxon>Liliopsida</taxon>
        <taxon>Dioscoreales</taxon>
        <taxon>Dioscoreaceae</taxon>
        <taxon>Dioscorea</taxon>
    </lineage>
</organism>
<feature type="transmembrane region" description="Helical" evidence="1">
    <location>
        <begin position="87"/>
        <end position="110"/>
    </location>
</feature>
<gene>
    <name evidence="2" type="ORF">J5N97_020843</name>
</gene>
<accession>A0A9D5CHC5</accession>
<evidence type="ECO:0000256" key="1">
    <source>
        <dbReference type="SAM" id="Phobius"/>
    </source>
</evidence>
<keyword evidence="1" id="KW-1133">Transmembrane helix</keyword>
<dbReference type="OrthoDB" id="1869454at2759"/>
<dbReference type="Proteomes" id="UP001085076">
    <property type="component" value="Miscellaneous, Linkage group lg05"/>
</dbReference>
<keyword evidence="1" id="KW-0472">Membrane</keyword>
<dbReference type="AlphaFoldDB" id="A0A9D5CHC5"/>
<evidence type="ECO:0000313" key="3">
    <source>
        <dbReference type="Proteomes" id="UP001085076"/>
    </source>
</evidence>
<name>A0A9D5CHC5_9LILI</name>
<reference evidence="2" key="2">
    <citation type="journal article" date="2022" name="Hortic Res">
        <title>The genome of Dioscorea zingiberensis sheds light on the biosynthesis, origin and evolution of the medicinally important diosgenin saponins.</title>
        <authorList>
            <person name="Li Y."/>
            <person name="Tan C."/>
            <person name="Li Z."/>
            <person name="Guo J."/>
            <person name="Li S."/>
            <person name="Chen X."/>
            <person name="Wang C."/>
            <person name="Dai X."/>
            <person name="Yang H."/>
            <person name="Song W."/>
            <person name="Hou L."/>
            <person name="Xu J."/>
            <person name="Tong Z."/>
            <person name="Xu A."/>
            <person name="Yuan X."/>
            <person name="Wang W."/>
            <person name="Yang Q."/>
            <person name="Chen L."/>
            <person name="Sun Z."/>
            <person name="Wang K."/>
            <person name="Pan B."/>
            <person name="Chen J."/>
            <person name="Bao Y."/>
            <person name="Liu F."/>
            <person name="Qi X."/>
            <person name="Gang D.R."/>
            <person name="Wen J."/>
            <person name="Li J."/>
        </authorList>
    </citation>
    <scope>NUCLEOTIDE SEQUENCE</scope>
    <source>
        <strain evidence="2">Dzin_1.0</strain>
    </source>
</reference>